<sequence>MESHPWAVEWEMPESDDKWFKIITMNFVLSRRIQN</sequence>
<protein>
    <submittedName>
        <fullName evidence="1">Uncharacterized protein</fullName>
    </submittedName>
</protein>
<organism evidence="1">
    <name type="scientific">uncultured Desulfobacteraceae bacterium</name>
    <dbReference type="NCBI Taxonomy" id="218296"/>
    <lineage>
        <taxon>Bacteria</taxon>
        <taxon>Pseudomonadati</taxon>
        <taxon>Thermodesulfobacteriota</taxon>
        <taxon>Desulfobacteria</taxon>
        <taxon>Desulfobacterales</taxon>
        <taxon>Desulfobacteraceae</taxon>
        <taxon>environmental samples</taxon>
    </lineage>
</organism>
<proteinExistence type="predicted"/>
<dbReference type="AlphaFoldDB" id="A0A484HMU1"/>
<dbReference type="EMBL" id="CAACVI010000034">
    <property type="protein sequence ID" value="VEN74621.1"/>
    <property type="molecule type" value="Genomic_DNA"/>
</dbReference>
<evidence type="ECO:0000313" key="1">
    <source>
        <dbReference type="EMBL" id="VEN74621.1"/>
    </source>
</evidence>
<gene>
    <name evidence="1" type="ORF">EPICR_40206</name>
</gene>
<accession>A0A484HMU1</accession>
<reference evidence="1" key="1">
    <citation type="submission" date="2019-01" db="EMBL/GenBank/DDBJ databases">
        <authorList>
            <consortium name="Genoscope - CEA"/>
            <person name="William W."/>
        </authorList>
    </citation>
    <scope>NUCLEOTIDE SEQUENCE</scope>
    <source>
        <strain evidence="1">CR-1</strain>
    </source>
</reference>
<name>A0A484HMU1_9BACT</name>